<dbReference type="PANTHER" id="PTHR42084">
    <property type="entry name" value="YALI0E26631P"/>
    <property type="match status" value="1"/>
</dbReference>
<organism evidence="2 3">
    <name type="scientific">Clohesyomyces aquaticus</name>
    <dbReference type="NCBI Taxonomy" id="1231657"/>
    <lineage>
        <taxon>Eukaryota</taxon>
        <taxon>Fungi</taxon>
        <taxon>Dikarya</taxon>
        <taxon>Ascomycota</taxon>
        <taxon>Pezizomycotina</taxon>
        <taxon>Dothideomycetes</taxon>
        <taxon>Pleosporomycetidae</taxon>
        <taxon>Pleosporales</taxon>
        <taxon>Lindgomycetaceae</taxon>
        <taxon>Clohesyomyces</taxon>
    </lineage>
</organism>
<feature type="compositionally biased region" description="Acidic residues" evidence="1">
    <location>
        <begin position="232"/>
        <end position="248"/>
    </location>
</feature>
<sequence>MSADLFAEFGTSPPPQQPKSSNPTQPVQSFGFLDDLTSSSQVTTTSAWAPAPPSAQAFPFQIPTNTATTAAADDTDDWGDFEGVDVQTVKLDPDPFFFPPSQTGLVSQTAPVIKAKKSADPNVLFDAEEEDDDEFGHFEGPGVLVDNGRGATVNAPPPPNYGVSVLATKVQSTVPSRVTGLEEVMQDVRVSTPNAPPPNYNVSVPSTKRQNPVEGFGSMPKPRQTSPAPETPPEEQEEEAWDDFDEWEASIPTTTHPKPSTPSTTNPSTIPTTDVLQSSISSSVFDEPQPGEQPPTNVPPPGVLLSLFPTIFADAQEKLFKPMAAQTLPMRNKILAEPATLTYLQGYLMLASVAARILAGRKLRWKRDSHLSQGMRIGPASSRATSGMKLTGVDKSEAMKEDREASDLVRGWKDQVGRLRHVVSAANQARQGALGAVPDLQESMPVKTVRQSDGGVPARMPCMLCGLKRDERVGSVDLDVQDSFGEWWIEQVNMHRGCRNFWQQHRDTLRQH</sequence>
<dbReference type="STRING" id="1231657.A0A1Y1ZX88"/>
<accession>A0A1Y1ZX88</accession>
<evidence type="ECO:0008006" key="4">
    <source>
        <dbReference type="Google" id="ProtNLM"/>
    </source>
</evidence>
<comment type="caution">
    <text evidence="2">The sequence shown here is derived from an EMBL/GenBank/DDBJ whole genome shotgun (WGS) entry which is preliminary data.</text>
</comment>
<proteinExistence type="predicted"/>
<feature type="region of interest" description="Disordered" evidence="1">
    <location>
        <begin position="282"/>
        <end position="301"/>
    </location>
</feature>
<feature type="region of interest" description="Disordered" evidence="1">
    <location>
        <begin position="1"/>
        <end position="35"/>
    </location>
</feature>
<gene>
    <name evidence="2" type="ORF">BCR34DRAFT_559596</name>
</gene>
<dbReference type="OrthoDB" id="5420391at2759"/>
<evidence type="ECO:0000313" key="2">
    <source>
        <dbReference type="EMBL" id="ORY14861.1"/>
    </source>
</evidence>
<feature type="compositionally biased region" description="Polar residues" evidence="1">
    <location>
        <begin position="200"/>
        <end position="210"/>
    </location>
</feature>
<dbReference type="EMBL" id="MCFA01000029">
    <property type="protein sequence ID" value="ORY14861.1"/>
    <property type="molecule type" value="Genomic_DNA"/>
</dbReference>
<dbReference type="Proteomes" id="UP000193144">
    <property type="component" value="Unassembled WGS sequence"/>
</dbReference>
<evidence type="ECO:0000256" key="1">
    <source>
        <dbReference type="SAM" id="MobiDB-lite"/>
    </source>
</evidence>
<keyword evidence="3" id="KW-1185">Reference proteome</keyword>
<protein>
    <recommendedName>
        <fullName evidence="4">Serine/threonine-protein kinase ppk6</fullName>
    </recommendedName>
</protein>
<feature type="compositionally biased region" description="Low complexity" evidence="1">
    <location>
        <begin position="249"/>
        <end position="273"/>
    </location>
</feature>
<dbReference type="PANTHER" id="PTHR42084:SF1">
    <property type="entry name" value="SERINE_THREONINE-PROTEIN KINASE PPK6"/>
    <property type="match status" value="1"/>
</dbReference>
<feature type="region of interest" description="Disordered" evidence="1">
    <location>
        <begin position="129"/>
        <end position="156"/>
    </location>
</feature>
<reference evidence="2 3" key="1">
    <citation type="submission" date="2016-07" db="EMBL/GenBank/DDBJ databases">
        <title>Pervasive Adenine N6-methylation of Active Genes in Fungi.</title>
        <authorList>
            <consortium name="DOE Joint Genome Institute"/>
            <person name="Mondo S.J."/>
            <person name="Dannebaum R.O."/>
            <person name="Kuo R.C."/>
            <person name="Labutti K."/>
            <person name="Haridas S."/>
            <person name="Kuo A."/>
            <person name="Salamov A."/>
            <person name="Ahrendt S.R."/>
            <person name="Lipzen A."/>
            <person name="Sullivan W."/>
            <person name="Andreopoulos W.B."/>
            <person name="Clum A."/>
            <person name="Lindquist E."/>
            <person name="Daum C."/>
            <person name="Ramamoorthy G.K."/>
            <person name="Gryganskyi A."/>
            <person name="Culley D."/>
            <person name="Magnuson J.K."/>
            <person name="James T.Y."/>
            <person name="O'Malley M.A."/>
            <person name="Stajich J.E."/>
            <person name="Spatafora J.W."/>
            <person name="Visel A."/>
            <person name="Grigoriev I.V."/>
        </authorList>
    </citation>
    <scope>NUCLEOTIDE SEQUENCE [LARGE SCALE GENOMIC DNA]</scope>
    <source>
        <strain evidence="2 3">CBS 115471</strain>
    </source>
</reference>
<dbReference type="AlphaFoldDB" id="A0A1Y1ZX88"/>
<name>A0A1Y1ZX88_9PLEO</name>
<feature type="compositionally biased region" description="Pro residues" evidence="1">
    <location>
        <begin position="291"/>
        <end position="301"/>
    </location>
</feature>
<evidence type="ECO:0000313" key="3">
    <source>
        <dbReference type="Proteomes" id="UP000193144"/>
    </source>
</evidence>
<feature type="region of interest" description="Disordered" evidence="1">
    <location>
        <begin position="178"/>
        <end position="274"/>
    </location>
</feature>